<dbReference type="Gene3D" id="3.30.450.20">
    <property type="entry name" value="PAS domain"/>
    <property type="match status" value="1"/>
</dbReference>
<dbReference type="PROSITE" id="PS50112">
    <property type="entry name" value="PAS"/>
    <property type="match status" value="1"/>
</dbReference>
<evidence type="ECO:0000256" key="5">
    <source>
        <dbReference type="ARBA" id="ARBA00022777"/>
    </source>
</evidence>
<dbReference type="CDD" id="cd00082">
    <property type="entry name" value="HisKA"/>
    <property type="match status" value="1"/>
</dbReference>
<protein>
    <recommendedName>
        <fullName evidence="2">histidine kinase</fullName>
        <ecNumber evidence="2">2.7.13.3</ecNumber>
    </recommendedName>
</protein>
<reference evidence="10 11" key="1">
    <citation type="submission" date="2017-10" db="EMBL/GenBank/DDBJ databases">
        <title>Frigbacter circumglobatus gen. nov. sp. nov., isolated from sediment cultured in situ.</title>
        <authorList>
            <person name="Zhao Z."/>
        </authorList>
    </citation>
    <scope>NUCLEOTIDE SEQUENCE [LARGE SCALE GENOMIC DNA]</scope>
    <source>
        <strain evidence="10 11">ZYL</strain>
    </source>
</reference>
<keyword evidence="7" id="KW-0812">Transmembrane</keyword>
<dbReference type="InterPro" id="IPR003661">
    <property type="entry name" value="HisK_dim/P_dom"/>
</dbReference>
<dbReference type="InterPro" id="IPR003594">
    <property type="entry name" value="HATPase_dom"/>
</dbReference>
<dbReference type="InterPro" id="IPR036890">
    <property type="entry name" value="HATPase_C_sf"/>
</dbReference>
<dbReference type="CDD" id="cd00130">
    <property type="entry name" value="PAS"/>
    <property type="match status" value="1"/>
</dbReference>
<dbReference type="Gene3D" id="3.30.565.10">
    <property type="entry name" value="Histidine kinase-like ATPase, C-terminal domain"/>
    <property type="match status" value="1"/>
</dbReference>
<dbReference type="OrthoDB" id="9774458at2"/>
<dbReference type="InterPro" id="IPR000014">
    <property type="entry name" value="PAS"/>
</dbReference>
<feature type="transmembrane region" description="Helical" evidence="7">
    <location>
        <begin position="98"/>
        <end position="117"/>
    </location>
</feature>
<feature type="domain" description="PAS" evidence="9">
    <location>
        <begin position="218"/>
        <end position="288"/>
    </location>
</feature>
<feature type="domain" description="Histidine kinase" evidence="8">
    <location>
        <begin position="358"/>
        <end position="575"/>
    </location>
</feature>
<dbReference type="InterPro" id="IPR036097">
    <property type="entry name" value="HisK_dim/P_sf"/>
</dbReference>
<dbReference type="GO" id="GO:0000155">
    <property type="term" value="F:phosphorelay sensor kinase activity"/>
    <property type="evidence" value="ECO:0007669"/>
    <property type="project" value="InterPro"/>
</dbReference>
<keyword evidence="11" id="KW-1185">Reference proteome</keyword>
<name>A0A2G4YY55_9PROT</name>
<keyword evidence="7" id="KW-0472">Membrane</keyword>
<evidence type="ECO:0000259" key="9">
    <source>
        <dbReference type="PROSITE" id="PS50112"/>
    </source>
</evidence>
<dbReference type="InParanoid" id="A0A2G4YY55"/>
<evidence type="ECO:0000256" key="1">
    <source>
        <dbReference type="ARBA" id="ARBA00000085"/>
    </source>
</evidence>
<feature type="transmembrane region" description="Helical" evidence="7">
    <location>
        <begin position="148"/>
        <end position="167"/>
    </location>
</feature>
<dbReference type="InterPro" id="IPR035965">
    <property type="entry name" value="PAS-like_dom_sf"/>
</dbReference>
<evidence type="ECO:0000259" key="8">
    <source>
        <dbReference type="PROSITE" id="PS50109"/>
    </source>
</evidence>
<evidence type="ECO:0000313" key="11">
    <source>
        <dbReference type="Proteomes" id="UP000229730"/>
    </source>
</evidence>
<organism evidence="10 11">
    <name type="scientific">Paremcibacter congregatus</name>
    <dbReference type="NCBI Taxonomy" id="2043170"/>
    <lineage>
        <taxon>Bacteria</taxon>
        <taxon>Pseudomonadati</taxon>
        <taxon>Pseudomonadota</taxon>
        <taxon>Alphaproteobacteria</taxon>
        <taxon>Emcibacterales</taxon>
        <taxon>Emcibacteraceae</taxon>
        <taxon>Paremcibacter</taxon>
    </lineage>
</organism>
<keyword evidence="7" id="KW-1133">Transmembrane helix</keyword>
<dbReference type="Proteomes" id="UP000229730">
    <property type="component" value="Unassembled WGS sequence"/>
</dbReference>
<proteinExistence type="predicted"/>
<dbReference type="SUPFAM" id="SSF55874">
    <property type="entry name" value="ATPase domain of HSP90 chaperone/DNA topoisomerase II/histidine kinase"/>
    <property type="match status" value="1"/>
</dbReference>
<evidence type="ECO:0000256" key="7">
    <source>
        <dbReference type="SAM" id="Phobius"/>
    </source>
</evidence>
<dbReference type="SUPFAM" id="SSF55785">
    <property type="entry name" value="PYP-like sensor domain (PAS domain)"/>
    <property type="match status" value="1"/>
</dbReference>
<comment type="caution">
    <text evidence="10">The sequence shown here is derived from an EMBL/GenBank/DDBJ whole genome shotgun (WGS) entry which is preliminary data.</text>
</comment>
<dbReference type="SMART" id="SM00387">
    <property type="entry name" value="HATPase_c"/>
    <property type="match status" value="1"/>
</dbReference>
<dbReference type="InterPro" id="IPR005467">
    <property type="entry name" value="His_kinase_dom"/>
</dbReference>
<feature type="transmembrane region" description="Helical" evidence="7">
    <location>
        <begin position="123"/>
        <end position="141"/>
    </location>
</feature>
<dbReference type="InterPro" id="IPR004358">
    <property type="entry name" value="Sig_transdc_His_kin-like_C"/>
</dbReference>
<dbReference type="Pfam" id="PF02518">
    <property type="entry name" value="HATPase_c"/>
    <property type="match status" value="1"/>
</dbReference>
<gene>
    <name evidence="10" type="ORF">CRD36_02110</name>
</gene>
<accession>A0A2G4YY55</accession>
<dbReference type="NCBIfam" id="TIGR00229">
    <property type="entry name" value="sensory_box"/>
    <property type="match status" value="1"/>
</dbReference>
<dbReference type="EMBL" id="PDEM01000008">
    <property type="protein sequence ID" value="PHZ86376.1"/>
    <property type="molecule type" value="Genomic_DNA"/>
</dbReference>
<feature type="coiled-coil region" evidence="6">
    <location>
        <begin position="192"/>
        <end position="219"/>
    </location>
</feature>
<evidence type="ECO:0000256" key="6">
    <source>
        <dbReference type="SAM" id="Coils"/>
    </source>
</evidence>
<sequence length="577" mass="64471">MNPSNISAHNSSRTSPHEDAILAEQTSQLYDTYKTAAIASLINAPILVFIMWPIIGHDILFIWLAAIILLTLARSILAYKYSVMAPPVEKARLWYRRFFVGSILASLLWGASSIVMISTDNVAHQVFLAFVLGGMAAGAVTNLTHMKALFYSYIGLTLIPLIIQFFYHDGELGFEMGTMLILYFTMLVVAGKRVHNNIIQNIRLNIEGLEREQSLQQSEHRYRTLLETATDGFFLHDLQGNFLDVNQETCRRLGYTHDQMLKMSISEIVVGGTAESLKDTYLKLKENRTIQIERNFRRKDGTTFPAEVSLGLIQLGSEEFFSVLSRDVTDRKKIEAGLIAAKKEAESANAAKSEFLSNMSHELRTPMNAILGFAQMLDLDAHDFTATQKGNITEILDAGQHLLFLINEILDLAKIETGKLSVSMENVHLDDILQQSIPLIDVSAKARQLEILDNITGKGHAVRADFTRLKQVMVNILSNAVKYNKINGTITLEAKLTDDQRLRIYVIDTGKGLSPDEITQLFTPFTRLDKTNNVEGTGIGLVITKQLVELMGGTIGVESTLGEGCRFWVEFEFTQNT</sequence>
<dbReference type="PROSITE" id="PS50109">
    <property type="entry name" value="HIS_KIN"/>
    <property type="match status" value="1"/>
</dbReference>
<dbReference type="Gene3D" id="1.10.287.130">
    <property type="match status" value="1"/>
</dbReference>
<evidence type="ECO:0000313" key="10">
    <source>
        <dbReference type="EMBL" id="PHZ86376.1"/>
    </source>
</evidence>
<dbReference type="Pfam" id="PF00512">
    <property type="entry name" value="HisKA"/>
    <property type="match status" value="1"/>
</dbReference>
<evidence type="ECO:0000256" key="2">
    <source>
        <dbReference type="ARBA" id="ARBA00012438"/>
    </source>
</evidence>
<dbReference type="PANTHER" id="PTHR43047">
    <property type="entry name" value="TWO-COMPONENT HISTIDINE PROTEIN KINASE"/>
    <property type="match status" value="1"/>
</dbReference>
<keyword evidence="5" id="KW-0418">Kinase</keyword>
<dbReference type="SMART" id="SM00091">
    <property type="entry name" value="PAS"/>
    <property type="match status" value="1"/>
</dbReference>
<feature type="transmembrane region" description="Helical" evidence="7">
    <location>
        <begin position="173"/>
        <end position="191"/>
    </location>
</feature>
<dbReference type="FunFam" id="3.30.565.10:FF:000006">
    <property type="entry name" value="Sensor histidine kinase WalK"/>
    <property type="match status" value="1"/>
</dbReference>
<feature type="transmembrane region" description="Helical" evidence="7">
    <location>
        <begin position="60"/>
        <end position="77"/>
    </location>
</feature>
<dbReference type="EC" id="2.7.13.3" evidence="2"/>
<dbReference type="SMART" id="SM00086">
    <property type="entry name" value="PAC"/>
    <property type="match status" value="1"/>
</dbReference>
<dbReference type="InterPro" id="IPR001610">
    <property type="entry name" value="PAC"/>
</dbReference>
<evidence type="ECO:0000256" key="4">
    <source>
        <dbReference type="ARBA" id="ARBA00022679"/>
    </source>
</evidence>
<comment type="catalytic activity">
    <reaction evidence="1">
        <text>ATP + protein L-histidine = ADP + protein N-phospho-L-histidine.</text>
        <dbReference type="EC" id="2.7.13.3"/>
    </reaction>
</comment>
<dbReference type="Pfam" id="PF13426">
    <property type="entry name" value="PAS_9"/>
    <property type="match status" value="1"/>
</dbReference>
<keyword evidence="6" id="KW-0175">Coiled coil</keyword>
<evidence type="ECO:0000256" key="3">
    <source>
        <dbReference type="ARBA" id="ARBA00022553"/>
    </source>
</evidence>
<keyword evidence="4" id="KW-0808">Transferase</keyword>
<dbReference type="PRINTS" id="PR00344">
    <property type="entry name" value="BCTRLSENSOR"/>
</dbReference>
<dbReference type="AlphaFoldDB" id="A0A2G4YY55"/>
<dbReference type="SUPFAM" id="SSF47384">
    <property type="entry name" value="Homodimeric domain of signal transducing histidine kinase"/>
    <property type="match status" value="1"/>
</dbReference>
<keyword evidence="3" id="KW-0597">Phosphoprotein</keyword>
<feature type="transmembrane region" description="Helical" evidence="7">
    <location>
        <begin position="35"/>
        <end position="54"/>
    </location>
</feature>
<dbReference type="RefSeq" id="WP_099471095.1">
    <property type="nucleotide sequence ID" value="NZ_CP041025.1"/>
</dbReference>
<dbReference type="SMART" id="SM00388">
    <property type="entry name" value="HisKA"/>
    <property type="match status" value="1"/>
</dbReference>